<evidence type="ECO:0000256" key="4">
    <source>
        <dbReference type="ARBA" id="ARBA00022840"/>
    </source>
</evidence>
<reference evidence="9" key="2">
    <citation type="submission" date="2019-07" db="EMBL/GenBank/DDBJ databases">
        <authorList>
            <person name="Seetharam A."/>
            <person name="Woodhouse M."/>
            <person name="Cannon E."/>
        </authorList>
    </citation>
    <scope>NUCLEOTIDE SEQUENCE [LARGE SCALE GENOMIC DNA]</scope>
    <source>
        <strain evidence="9">cv. B73</strain>
    </source>
</reference>
<evidence type="ECO:0000313" key="10">
    <source>
        <dbReference type="Proteomes" id="UP000007305"/>
    </source>
</evidence>
<dbReference type="InterPro" id="IPR050699">
    <property type="entry name" value="RNA-DNA_Helicase"/>
</dbReference>
<dbReference type="Gene3D" id="3.40.50.300">
    <property type="entry name" value="P-loop containing nucleotide triphosphate hydrolases"/>
    <property type="match status" value="3"/>
</dbReference>
<dbReference type="GO" id="GO:0003724">
    <property type="term" value="F:RNA helicase activity"/>
    <property type="evidence" value="ECO:0007669"/>
    <property type="project" value="InterPro"/>
</dbReference>
<dbReference type="InterPro" id="IPR016438">
    <property type="entry name" value="SKI2-like"/>
</dbReference>
<evidence type="ECO:0008006" key="12">
    <source>
        <dbReference type="Google" id="ProtNLM"/>
    </source>
</evidence>
<evidence type="ECO:0000256" key="6">
    <source>
        <dbReference type="SAM" id="MobiDB-lite"/>
    </source>
</evidence>
<proteinExistence type="evidence at protein level"/>
<dbReference type="GO" id="GO:0016787">
    <property type="term" value="F:hydrolase activity"/>
    <property type="evidence" value="ECO:0007669"/>
    <property type="project" value="UniProtKB-KW"/>
</dbReference>
<dbReference type="InterPro" id="IPR014001">
    <property type="entry name" value="Helicase_ATP-bd"/>
</dbReference>
<keyword evidence="3" id="KW-0347">Helicase</keyword>
<dbReference type="Proteomes" id="UP000007305">
    <property type="component" value="Chromosome 9"/>
</dbReference>
<dbReference type="PROSITE" id="PS51192">
    <property type="entry name" value="HELICASE_ATP_BIND_1"/>
    <property type="match status" value="1"/>
</dbReference>
<dbReference type="Pfam" id="PF00271">
    <property type="entry name" value="Helicase_C"/>
    <property type="match status" value="1"/>
</dbReference>
<dbReference type="CDD" id="cd18795">
    <property type="entry name" value="SF2_C_Ski2"/>
    <property type="match status" value="1"/>
</dbReference>
<dbReference type="GO" id="GO:0006401">
    <property type="term" value="P:RNA catabolic process"/>
    <property type="evidence" value="ECO:0007669"/>
    <property type="project" value="InterPro"/>
</dbReference>
<sequence length="949" mass="107826">METLKRKAVDSPGDAYQASSLKPPLAAAAVEPRAPTTLAAAEPVACVHDVSYPEGYDPSASTSRAIAGGADASEPAKKFPFQLDPFQAEAIRCLDNGESVMVSAHTSAGKTVVALYAIAMSLRNQQRVIYTSPIKALSNQKYREFKEEFSDVGLMTGDVTIEPNASCLVMTTEIWRSMQYKGSEVMREVAWVIFDEVHYMRDRERGVVWEESIVMAPKNSRFVFLSATVPNAKEFADWVAKVHKQPCHIVYTDYRPTPLQHYVFPSGGDGLYLVVDEKGKFREDSFQKALNALVPASDSAKKKENGKRQKFTMAGTSSEESDIFKMVKMIIQRQYDPVILFSFSKRECEFLAMQMAKMDLNEDDEKANIETIFWSAMDMLSDDDKKLPQEGLIKCLFATETFSIGLNMPAKTVVFTNVRKFDGDRFRWLSSGEYIQMSGRAGRRGIDLRGICILMVDEKMEPSTAKMMLKGSADSLNSAFHLSYNMLLNQMRSEDGDPEKLLRHSFYQFQADRSLPDLEKQIKELESERNSMVIEEAESLKDYYDLLQQHRSLKKDVHDIVLSPKHVLPFLQPGRLVRIEYSTDEPANFSIDENVTWGIIINFEKVKSHGEDKRPEDSDYTVDVLTRCSVTKDNSGKKTMKIDGLSSIRMYIPKDLIPVEVRENTLRKVEEVLLRFAKDGVPLLDPEEDMKVQSKSFRKATRRIEALESLFEKHDIRNSPHIQQKLKVFHAKQELSAKIKSIKKTMRSSTALAFKDELKARKRVLRRLGYVTSDDVVEVKGKVACEISSADELTLTELMFSGALKDATVEQVVALLSCFVWQEKLQDAPKPREELDLLFYQLQETARRVANLQLECKIQIDVESFVNSFRPDIMEAVYSWARGSKFYQIMEMTQVFEGSLIRAIRRLEEVLQQLILASKSIGETELEAKLEEAVNKIKRDIVFAASLYL</sequence>
<dbReference type="InterPro" id="IPR012961">
    <property type="entry name" value="Ski2/MTR4_C"/>
</dbReference>
<feature type="domain" description="Helicase ATP-binding" evidence="7">
    <location>
        <begin position="91"/>
        <end position="247"/>
    </location>
</feature>
<keyword evidence="2" id="KW-0378">Hydrolase</keyword>
<dbReference type="Pfam" id="PF00270">
    <property type="entry name" value="DEAD"/>
    <property type="match status" value="1"/>
</dbReference>
<feature type="region of interest" description="Disordered" evidence="6">
    <location>
        <begin position="1"/>
        <end position="21"/>
    </location>
</feature>
<organism evidence="9 10">
    <name type="scientific">Zea mays</name>
    <name type="common">Maize</name>
    <dbReference type="NCBI Taxonomy" id="4577"/>
    <lineage>
        <taxon>Eukaryota</taxon>
        <taxon>Viridiplantae</taxon>
        <taxon>Streptophyta</taxon>
        <taxon>Embryophyta</taxon>
        <taxon>Tracheophyta</taxon>
        <taxon>Spermatophyta</taxon>
        <taxon>Magnoliopsida</taxon>
        <taxon>Liliopsida</taxon>
        <taxon>Poales</taxon>
        <taxon>Poaceae</taxon>
        <taxon>PACMAD clade</taxon>
        <taxon>Panicoideae</taxon>
        <taxon>Andropogonodae</taxon>
        <taxon>Andropogoneae</taxon>
        <taxon>Tripsacinae</taxon>
        <taxon>Zea</taxon>
    </lineage>
</organism>
<accession>A0A804QYQ4</accession>
<reference evidence="9" key="3">
    <citation type="submission" date="2021-05" db="UniProtKB">
        <authorList>
            <consortium name="EnsemblPlants"/>
        </authorList>
    </citation>
    <scope>IDENTIFICATION</scope>
    <source>
        <strain evidence="9">cv. B73</strain>
    </source>
</reference>
<evidence type="ECO:0000256" key="5">
    <source>
        <dbReference type="SAM" id="Coils"/>
    </source>
</evidence>
<evidence type="ECO:0007829" key="11">
    <source>
        <dbReference type="PeptideAtlas" id="A0A804QYQ4"/>
    </source>
</evidence>
<dbReference type="Gene3D" id="1.10.3380.30">
    <property type="match status" value="1"/>
</dbReference>
<dbReference type="GO" id="GO:0003723">
    <property type="term" value="F:RNA binding"/>
    <property type="evidence" value="ECO:0007669"/>
    <property type="project" value="InterPro"/>
</dbReference>
<dbReference type="InterPro" id="IPR001650">
    <property type="entry name" value="Helicase_C-like"/>
</dbReference>
<dbReference type="PANTHER" id="PTHR12131:SF25">
    <property type="entry name" value="DEXH-BOX ATP-DEPENDENT RNA HELICASE DEXH9"/>
    <property type="match status" value="1"/>
</dbReference>
<feature type="domain" description="Helicase C-terminal" evidence="8">
    <location>
        <begin position="322"/>
        <end position="492"/>
    </location>
</feature>
<dbReference type="Gene3D" id="2.40.30.300">
    <property type="match status" value="1"/>
</dbReference>
<dbReference type="SMART" id="SM01142">
    <property type="entry name" value="DSHCT"/>
    <property type="match status" value="1"/>
</dbReference>
<dbReference type="SUPFAM" id="SSF52540">
    <property type="entry name" value="P-loop containing nucleoside triphosphate hydrolases"/>
    <property type="match status" value="1"/>
</dbReference>
<evidence type="ECO:0000256" key="3">
    <source>
        <dbReference type="ARBA" id="ARBA00022806"/>
    </source>
</evidence>
<evidence type="ECO:0000256" key="2">
    <source>
        <dbReference type="ARBA" id="ARBA00022801"/>
    </source>
</evidence>
<dbReference type="Gramene" id="Zm00001eb379350_T005">
    <property type="protein sequence ID" value="Zm00001eb379350_P005"/>
    <property type="gene ID" value="Zm00001eb379350"/>
</dbReference>
<keyword evidence="11" id="KW-1267">Proteomics identification</keyword>
<keyword evidence="1" id="KW-0547">Nucleotide-binding</keyword>
<dbReference type="InterPro" id="IPR048392">
    <property type="entry name" value="MTR4-like_stalk"/>
</dbReference>
<dbReference type="InterPro" id="IPR011545">
    <property type="entry name" value="DEAD/DEAH_box_helicase_dom"/>
</dbReference>
<dbReference type="FunFam" id="3.40.50.300:FF:000083">
    <property type="entry name" value="ATP-dependent RNA helicase DOB1"/>
    <property type="match status" value="1"/>
</dbReference>
<dbReference type="EnsemblPlants" id="Zm00001eb379350_T005">
    <property type="protein sequence ID" value="Zm00001eb379350_P005"/>
    <property type="gene ID" value="Zm00001eb379350"/>
</dbReference>
<dbReference type="AlphaFoldDB" id="A0A804QYQ4"/>
<dbReference type="SMART" id="SM00490">
    <property type="entry name" value="HELICc"/>
    <property type="match status" value="1"/>
</dbReference>
<evidence type="ECO:0000259" key="8">
    <source>
        <dbReference type="PROSITE" id="PS51194"/>
    </source>
</evidence>
<reference evidence="10" key="1">
    <citation type="journal article" date="2009" name="Science">
        <title>The B73 maize genome: complexity, diversity, and dynamics.</title>
        <authorList>
            <person name="Schnable P.S."/>
            <person name="Ware D."/>
            <person name="Fulton R.S."/>
            <person name="Stein J.C."/>
            <person name="Wei F."/>
            <person name="Pasternak S."/>
            <person name="Liang C."/>
            <person name="Zhang J."/>
            <person name="Fulton L."/>
            <person name="Graves T.A."/>
            <person name="Minx P."/>
            <person name="Reily A.D."/>
            <person name="Courtney L."/>
            <person name="Kruchowski S.S."/>
            <person name="Tomlinson C."/>
            <person name="Strong C."/>
            <person name="Delehaunty K."/>
            <person name="Fronick C."/>
            <person name="Courtney B."/>
            <person name="Rock S.M."/>
            <person name="Belter E."/>
            <person name="Du F."/>
            <person name="Kim K."/>
            <person name="Abbott R.M."/>
            <person name="Cotton M."/>
            <person name="Levy A."/>
            <person name="Marchetto P."/>
            <person name="Ochoa K."/>
            <person name="Jackson S.M."/>
            <person name="Gillam B."/>
            <person name="Chen W."/>
            <person name="Yan L."/>
            <person name="Higginbotham J."/>
            <person name="Cardenas M."/>
            <person name="Waligorski J."/>
            <person name="Applebaum E."/>
            <person name="Phelps L."/>
            <person name="Falcone J."/>
            <person name="Kanchi K."/>
            <person name="Thane T."/>
            <person name="Scimone A."/>
            <person name="Thane N."/>
            <person name="Henke J."/>
            <person name="Wang T."/>
            <person name="Ruppert J."/>
            <person name="Shah N."/>
            <person name="Rotter K."/>
            <person name="Hodges J."/>
            <person name="Ingenthron E."/>
            <person name="Cordes M."/>
            <person name="Kohlberg S."/>
            <person name="Sgro J."/>
            <person name="Delgado B."/>
            <person name="Mead K."/>
            <person name="Chinwalla A."/>
            <person name="Leonard S."/>
            <person name="Crouse K."/>
            <person name="Collura K."/>
            <person name="Kudrna D."/>
            <person name="Currie J."/>
            <person name="He R."/>
            <person name="Angelova A."/>
            <person name="Rajasekar S."/>
            <person name="Mueller T."/>
            <person name="Lomeli R."/>
            <person name="Scara G."/>
            <person name="Ko A."/>
            <person name="Delaney K."/>
            <person name="Wissotski M."/>
            <person name="Lopez G."/>
            <person name="Campos D."/>
            <person name="Braidotti M."/>
            <person name="Ashley E."/>
            <person name="Golser W."/>
            <person name="Kim H."/>
            <person name="Lee S."/>
            <person name="Lin J."/>
            <person name="Dujmic Z."/>
            <person name="Kim W."/>
            <person name="Talag J."/>
            <person name="Zuccolo A."/>
            <person name="Fan C."/>
            <person name="Sebastian A."/>
            <person name="Kramer M."/>
            <person name="Spiegel L."/>
            <person name="Nascimento L."/>
            <person name="Zutavern T."/>
            <person name="Miller B."/>
            <person name="Ambroise C."/>
            <person name="Muller S."/>
            <person name="Spooner W."/>
            <person name="Narechania A."/>
            <person name="Ren L."/>
            <person name="Wei S."/>
            <person name="Kumari S."/>
            <person name="Faga B."/>
            <person name="Levy M.J."/>
            <person name="McMahan L."/>
            <person name="Van Buren P."/>
            <person name="Vaughn M.W."/>
            <person name="Ying K."/>
            <person name="Yeh C.-T."/>
            <person name="Emrich S.J."/>
            <person name="Jia Y."/>
            <person name="Kalyanaraman A."/>
            <person name="Hsia A.-P."/>
            <person name="Barbazuk W.B."/>
            <person name="Baucom R.S."/>
            <person name="Brutnell T.P."/>
            <person name="Carpita N.C."/>
            <person name="Chaparro C."/>
            <person name="Chia J.-M."/>
            <person name="Deragon J.-M."/>
            <person name="Estill J.C."/>
            <person name="Fu Y."/>
            <person name="Jeddeloh J.A."/>
            <person name="Han Y."/>
            <person name="Lee H."/>
            <person name="Li P."/>
            <person name="Lisch D.R."/>
            <person name="Liu S."/>
            <person name="Liu Z."/>
            <person name="Nagel D.H."/>
            <person name="McCann M.C."/>
            <person name="SanMiguel P."/>
            <person name="Myers A.M."/>
            <person name="Nettleton D."/>
            <person name="Nguyen J."/>
            <person name="Penning B.W."/>
            <person name="Ponnala L."/>
            <person name="Schneider K.L."/>
            <person name="Schwartz D.C."/>
            <person name="Sharma A."/>
            <person name="Soderlund C."/>
            <person name="Springer N.M."/>
            <person name="Sun Q."/>
            <person name="Wang H."/>
            <person name="Waterman M."/>
            <person name="Westerman R."/>
            <person name="Wolfgruber T.K."/>
            <person name="Yang L."/>
            <person name="Yu Y."/>
            <person name="Zhang L."/>
            <person name="Zhou S."/>
            <person name="Zhu Q."/>
            <person name="Bennetzen J.L."/>
            <person name="Dawe R.K."/>
            <person name="Jiang J."/>
            <person name="Jiang N."/>
            <person name="Presting G.G."/>
            <person name="Wessler S.R."/>
            <person name="Aluru S."/>
            <person name="Martienssen R.A."/>
            <person name="Clifton S.W."/>
            <person name="McCombie W.R."/>
            <person name="Wing R.A."/>
            <person name="Wilson R.K."/>
        </authorList>
    </citation>
    <scope>NUCLEOTIDE SEQUENCE [LARGE SCALE GENOMIC DNA]</scope>
    <source>
        <strain evidence="10">cv. B73</strain>
    </source>
</reference>
<keyword evidence="4" id="KW-0067">ATP-binding</keyword>
<dbReference type="Pfam" id="PF13234">
    <property type="entry name" value="MTR4_beta-barrel"/>
    <property type="match status" value="2"/>
</dbReference>
<evidence type="ECO:0000256" key="1">
    <source>
        <dbReference type="ARBA" id="ARBA00022741"/>
    </source>
</evidence>
<dbReference type="InterPro" id="IPR027417">
    <property type="entry name" value="P-loop_NTPase"/>
</dbReference>
<dbReference type="FunFam" id="1.10.3380.30:FF:000009">
    <property type="entry name" value="DExH-box ATP-dependent RNA helicase DExH9"/>
    <property type="match status" value="1"/>
</dbReference>
<feature type="coiled-coil region" evidence="5">
    <location>
        <begin position="508"/>
        <end position="538"/>
    </location>
</feature>
<dbReference type="Pfam" id="PF21408">
    <property type="entry name" value="MTR4-like_stalk"/>
    <property type="match status" value="1"/>
</dbReference>
<dbReference type="GO" id="GO:0005524">
    <property type="term" value="F:ATP binding"/>
    <property type="evidence" value="ECO:0007669"/>
    <property type="project" value="UniProtKB-KW"/>
</dbReference>
<keyword evidence="10" id="KW-1185">Reference proteome</keyword>
<evidence type="ECO:0000313" key="9">
    <source>
        <dbReference type="EnsemblPlants" id="Zm00001eb379350_P005"/>
    </source>
</evidence>
<dbReference type="Pfam" id="PF08148">
    <property type="entry name" value="DSHCT"/>
    <property type="match status" value="1"/>
</dbReference>
<dbReference type="Gene3D" id="1.20.1500.20">
    <property type="match status" value="1"/>
</dbReference>
<evidence type="ECO:0000259" key="7">
    <source>
        <dbReference type="PROSITE" id="PS51192"/>
    </source>
</evidence>
<dbReference type="PROSITE" id="PS51194">
    <property type="entry name" value="HELICASE_CTER"/>
    <property type="match status" value="1"/>
</dbReference>
<name>A0A804QYQ4_MAIZE</name>
<keyword evidence="5" id="KW-0175">Coiled coil</keyword>
<dbReference type="InterPro" id="IPR025696">
    <property type="entry name" value="Beta-barrel_MTR4"/>
</dbReference>
<dbReference type="PIRSF" id="PIRSF005198">
    <property type="entry name" value="Antiviral_helicase_SKI2"/>
    <property type="match status" value="1"/>
</dbReference>
<dbReference type="FunFam" id="1.20.1500.20:FF:000002">
    <property type="entry name" value="DEAD/DEAH box helicase, putative"/>
    <property type="match status" value="1"/>
</dbReference>
<gene>
    <name evidence="9" type="primary">LOC103638180</name>
</gene>
<dbReference type="PANTHER" id="PTHR12131">
    <property type="entry name" value="ATP-DEPENDENT RNA AND DNA HELICASE"/>
    <property type="match status" value="1"/>
</dbReference>
<dbReference type="OrthoDB" id="64767at2759"/>
<dbReference type="SMART" id="SM00487">
    <property type="entry name" value="DEXDc"/>
    <property type="match status" value="1"/>
</dbReference>
<protein>
    <recommendedName>
        <fullName evidence="12">DExH-box ATP-dependent RNA helicase DExH9</fullName>
    </recommendedName>
</protein>